<dbReference type="HOGENOM" id="CLU_467695_0_0_1"/>
<dbReference type="GeneID" id="25293405"/>
<dbReference type="GO" id="GO:0003677">
    <property type="term" value="F:DNA binding"/>
    <property type="evidence" value="ECO:0007669"/>
    <property type="project" value="InterPro"/>
</dbReference>
<evidence type="ECO:0000256" key="2">
    <source>
        <dbReference type="ARBA" id="ARBA00022478"/>
    </source>
</evidence>
<dbReference type="OrthoDB" id="5836119at2759"/>
<sequence length="533" mass="58244">MPGQTPPTPKPSTTRSPTNGTKPRPRAGILRKTKAEREQFAKEEAERQRERAAEEAGNACTRGARTRAGRGGRDAAAGGQRDERARETPIGAGGVFGAGSGLKPGTKSKNALPEGYSEMLEGQQGGQLDDSSLRALAAENAAAAAEEGLGGSSSSGRAGTTKKQEIVDITSDDEPNEPKRDIERIWVSSDEDDDAIMSRKGRERATQRMPKPGMGLRPVRAPRIVKEEDAELDTSRKKARAFKKTDSEIQDLDEDDMDLDEPVFLKEQPSTSEIRRRSLKKQTDKFREVKFPTETIEERAERLRVTDDMLKLRDLFTRPHSRRGATVDDDQDSGKPNLEDGKMFLLQLPPLTPFLIDPTAMVEEREVKQEGTAEADTDLPPSAAHTGPAPPPDGQAKKDPDVPAPSKPALQLDGLLTASEPTRLPPGFVGKLRVHKSGKASLDWGGTDMEVRYGSEVDFLQDVVMVKSGLKREVENGDAGSGRPDYEEGKDDDDDDDDESLGRGREKVVGTSYALGQVRKKLVLVPDWTKLYD</sequence>
<dbReference type="GO" id="GO:0005666">
    <property type="term" value="C:RNA polymerase III complex"/>
    <property type="evidence" value="ECO:0007669"/>
    <property type="project" value="InterPro"/>
</dbReference>
<dbReference type="Proteomes" id="UP000053617">
    <property type="component" value="Unassembled WGS sequence"/>
</dbReference>
<evidence type="ECO:0000256" key="3">
    <source>
        <dbReference type="ARBA" id="ARBA00023163"/>
    </source>
</evidence>
<dbReference type="AlphaFoldDB" id="A0A0D2IMW5"/>
<keyword evidence="7" id="KW-1185">Reference proteome</keyword>
<dbReference type="InterPro" id="IPR007811">
    <property type="entry name" value="RPC4"/>
</dbReference>
<feature type="compositionally biased region" description="Basic and acidic residues" evidence="5">
    <location>
        <begin position="33"/>
        <end position="54"/>
    </location>
</feature>
<dbReference type="RefSeq" id="XP_013271602.1">
    <property type="nucleotide sequence ID" value="XM_013416148.1"/>
</dbReference>
<evidence type="ECO:0000313" key="7">
    <source>
        <dbReference type="Proteomes" id="UP000053617"/>
    </source>
</evidence>
<dbReference type="VEuPathDB" id="FungiDB:Z518_05334"/>
<evidence type="ECO:0000256" key="5">
    <source>
        <dbReference type="SAM" id="MobiDB-lite"/>
    </source>
</evidence>
<proteinExistence type="predicted"/>
<keyword evidence="2" id="KW-0240">DNA-directed RNA polymerase</keyword>
<evidence type="ECO:0000256" key="4">
    <source>
        <dbReference type="ARBA" id="ARBA00023242"/>
    </source>
</evidence>
<dbReference type="Pfam" id="PF05132">
    <property type="entry name" value="RNA_pol_Rpc4"/>
    <property type="match status" value="1"/>
</dbReference>
<dbReference type="GO" id="GO:0042797">
    <property type="term" value="P:tRNA transcription by RNA polymerase III"/>
    <property type="evidence" value="ECO:0007669"/>
    <property type="project" value="TreeGrafter"/>
</dbReference>
<feature type="region of interest" description="Disordered" evidence="5">
    <location>
        <begin position="357"/>
        <end position="430"/>
    </location>
</feature>
<organism evidence="6 7">
    <name type="scientific">Rhinocladiella mackenziei CBS 650.93</name>
    <dbReference type="NCBI Taxonomy" id="1442369"/>
    <lineage>
        <taxon>Eukaryota</taxon>
        <taxon>Fungi</taxon>
        <taxon>Dikarya</taxon>
        <taxon>Ascomycota</taxon>
        <taxon>Pezizomycotina</taxon>
        <taxon>Eurotiomycetes</taxon>
        <taxon>Chaetothyriomycetidae</taxon>
        <taxon>Chaetothyriales</taxon>
        <taxon>Herpotrichiellaceae</taxon>
        <taxon>Rhinocladiella</taxon>
    </lineage>
</organism>
<feature type="region of interest" description="Disordered" evidence="5">
    <location>
        <begin position="311"/>
        <end position="344"/>
    </location>
</feature>
<feature type="region of interest" description="Disordered" evidence="5">
    <location>
        <begin position="1"/>
        <end position="223"/>
    </location>
</feature>
<feature type="compositionally biased region" description="Pro residues" evidence="5">
    <location>
        <begin position="1"/>
        <end position="10"/>
    </location>
</feature>
<evidence type="ECO:0000313" key="6">
    <source>
        <dbReference type="EMBL" id="KIX04466.1"/>
    </source>
</evidence>
<feature type="compositionally biased region" description="Gly residues" evidence="5">
    <location>
        <begin position="91"/>
        <end position="102"/>
    </location>
</feature>
<gene>
    <name evidence="6" type="ORF">Z518_05334</name>
</gene>
<dbReference type="EMBL" id="KN847478">
    <property type="protein sequence ID" value="KIX04466.1"/>
    <property type="molecule type" value="Genomic_DNA"/>
</dbReference>
<feature type="region of interest" description="Disordered" evidence="5">
    <location>
        <begin position="243"/>
        <end position="262"/>
    </location>
</feature>
<dbReference type="PANTHER" id="PTHR13408">
    <property type="entry name" value="DNA-DIRECTED RNA POLYMERASE III"/>
    <property type="match status" value="1"/>
</dbReference>
<feature type="compositionally biased region" description="Acidic residues" evidence="5">
    <location>
        <begin position="248"/>
        <end position="261"/>
    </location>
</feature>
<keyword evidence="4" id="KW-0539">Nucleus</keyword>
<feature type="compositionally biased region" description="Acidic residues" evidence="5">
    <location>
        <begin position="488"/>
        <end position="499"/>
    </location>
</feature>
<dbReference type="STRING" id="1442369.A0A0D2IMW5"/>
<feature type="compositionally biased region" description="Low complexity" evidence="5">
    <location>
        <begin position="133"/>
        <end position="147"/>
    </location>
</feature>
<keyword evidence="3" id="KW-0804">Transcription</keyword>
<feature type="compositionally biased region" description="Basic residues" evidence="5">
    <location>
        <begin position="23"/>
        <end position="32"/>
    </location>
</feature>
<name>A0A0D2IMW5_9EURO</name>
<comment type="subcellular location">
    <subcellularLocation>
        <location evidence="1">Nucleus</location>
    </subcellularLocation>
</comment>
<accession>A0A0D2IMW5</accession>
<dbReference type="PANTHER" id="PTHR13408:SF0">
    <property type="entry name" value="DNA-DIRECTED RNA POLYMERASE III SUBUNIT RPC4"/>
    <property type="match status" value="1"/>
</dbReference>
<feature type="compositionally biased region" description="Basic and acidic residues" evidence="5">
    <location>
        <begin position="362"/>
        <end position="371"/>
    </location>
</feature>
<protein>
    <submittedName>
        <fullName evidence="6">Rhinocladiella mackenziei CBS 650.93 unplaced genomic scaffold supercont1.4, whole genome shotgun sequence</fullName>
    </submittedName>
</protein>
<feature type="region of interest" description="Disordered" evidence="5">
    <location>
        <begin position="470"/>
        <end position="507"/>
    </location>
</feature>
<reference evidence="6 7" key="1">
    <citation type="submission" date="2015-01" db="EMBL/GenBank/DDBJ databases">
        <title>The Genome Sequence of Rhinocladiella mackenzie CBS 650.93.</title>
        <authorList>
            <consortium name="The Broad Institute Genomics Platform"/>
            <person name="Cuomo C."/>
            <person name="de Hoog S."/>
            <person name="Gorbushina A."/>
            <person name="Stielow B."/>
            <person name="Teixiera M."/>
            <person name="Abouelleil A."/>
            <person name="Chapman S.B."/>
            <person name="Priest M."/>
            <person name="Young S.K."/>
            <person name="Wortman J."/>
            <person name="Nusbaum C."/>
            <person name="Birren B."/>
        </authorList>
    </citation>
    <scope>NUCLEOTIDE SEQUENCE [LARGE SCALE GENOMIC DNA]</scope>
    <source>
        <strain evidence="6 7">CBS 650.93</strain>
    </source>
</reference>
<evidence type="ECO:0000256" key="1">
    <source>
        <dbReference type="ARBA" id="ARBA00004123"/>
    </source>
</evidence>